<keyword evidence="2" id="KW-1185">Reference proteome</keyword>
<gene>
    <name evidence="1" type="ORF">ANN_19964</name>
</gene>
<sequence length="95" mass="10592">MAGLCEDGNEPTGSLKAICNQRPKTGLDWRRALQALYSVQVCPVWRSSIFVDVRFDTNLEPTSDINKTSLMRQLDQEIMGRVASSFPPSIAYIAD</sequence>
<dbReference type="EMBL" id="JAJSOF020000031">
    <property type="protein sequence ID" value="KAJ4431367.1"/>
    <property type="molecule type" value="Genomic_DNA"/>
</dbReference>
<organism evidence="1 2">
    <name type="scientific">Periplaneta americana</name>
    <name type="common">American cockroach</name>
    <name type="synonym">Blatta americana</name>
    <dbReference type="NCBI Taxonomy" id="6978"/>
    <lineage>
        <taxon>Eukaryota</taxon>
        <taxon>Metazoa</taxon>
        <taxon>Ecdysozoa</taxon>
        <taxon>Arthropoda</taxon>
        <taxon>Hexapoda</taxon>
        <taxon>Insecta</taxon>
        <taxon>Pterygota</taxon>
        <taxon>Neoptera</taxon>
        <taxon>Polyneoptera</taxon>
        <taxon>Dictyoptera</taxon>
        <taxon>Blattodea</taxon>
        <taxon>Blattoidea</taxon>
        <taxon>Blattidae</taxon>
        <taxon>Blattinae</taxon>
        <taxon>Periplaneta</taxon>
    </lineage>
</organism>
<evidence type="ECO:0000313" key="2">
    <source>
        <dbReference type="Proteomes" id="UP001148838"/>
    </source>
</evidence>
<protein>
    <submittedName>
        <fullName evidence="1">Uncharacterized protein</fullName>
    </submittedName>
</protein>
<evidence type="ECO:0000313" key="1">
    <source>
        <dbReference type="EMBL" id="KAJ4431367.1"/>
    </source>
</evidence>
<accession>A0ABQ8SBB4</accession>
<name>A0ABQ8SBB4_PERAM</name>
<reference evidence="1 2" key="1">
    <citation type="journal article" date="2022" name="Allergy">
        <title>Genome assembly and annotation of Periplaneta americana reveal a comprehensive cockroach allergen profile.</title>
        <authorList>
            <person name="Wang L."/>
            <person name="Xiong Q."/>
            <person name="Saelim N."/>
            <person name="Wang L."/>
            <person name="Nong W."/>
            <person name="Wan A.T."/>
            <person name="Shi M."/>
            <person name="Liu X."/>
            <person name="Cao Q."/>
            <person name="Hui J.H.L."/>
            <person name="Sookrung N."/>
            <person name="Leung T.F."/>
            <person name="Tungtrongchitr A."/>
            <person name="Tsui S.K.W."/>
        </authorList>
    </citation>
    <scope>NUCLEOTIDE SEQUENCE [LARGE SCALE GENOMIC DNA]</scope>
    <source>
        <strain evidence="1">PWHHKU_190912</strain>
    </source>
</reference>
<dbReference type="Proteomes" id="UP001148838">
    <property type="component" value="Unassembled WGS sequence"/>
</dbReference>
<comment type="caution">
    <text evidence="1">The sequence shown here is derived from an EMBL/GenBank/DDBJ whole genome shotgun (WGS) entry which is preliminary data.</text>
</comment>
<proteinExistence type="predicted"/>